<comment type="caution">
    <text evidence="2">The sequence shown here is derived from an EMBL/GenBank/DDBJ whole genome shotgun (WGS) entry which is preliminary data.</text>
</comment>
<feature type="signal peptide" evidence="1">
    <location>
        <begin position="1"/>
        <end position="23"/>
    </location>
</feature>
<feature type="chain" id="PRO_5045298082" evidence="1">
    <location>
        <begin position="24"/>
        <end position="119"/>
    </location>
</feature>
<gene>
    <name evidence="2" type="ORF">ACFL2Z_05890</name>
</gene>
<organism evidence="2 3">
    <name type="scientific">Eiseniibacteriota bacterium</name>
    <dbReference type="NCBI Taxonomy" id="2212470"/>
    <lineage>
        <taxon>Bacteria</taxon>
        <taxon>Candidatus Eiseniibacteriota</taxon>
    </lineage>
</organism>
<accession>A0ABV6YQR2</accession>
<keyword evidence="1" id="KW-0732">Signal</keyword>
<keyword evidence="3" id="KW-1185">Reference proteome</keyword>
<sequence>MSKTLLAVLTLILALSITMPCFAGNNPYYKVAVHVQRRDCDRSCAFDMPPIDNACDIQPTYNGPQEFEFFPVFYDLAEVHCLEYAIEWTGTYGCAYTPCGFSHLGGITWSGDWVCQCFD</sequence>
<evidence type="ECO:0000313" key="3">
    <source>
        <dbReference type="Proteomes" id="UP001594288"/>
    </source>
</evidence>
<evidence type="ECO:0000256" key="1">
    <source>
        <dbReference type="SAM" id="SignalP"/>
    </source>
</evidence>
<name>A0ABV6YQR2_UNCEI</name>
<feature type="non-terminal residue" evidence="2">
    <location>
        <position position="119"/>
    </location>
</feature>
<dbReference type="EMBL" id="JBHPEI010000152">
    <property type="protein sequence ID" value="MFC1800416.1"/>
    <property type="molecule type" value="Genomic_DNA"/>
</dbReference>
<proteinExistence type="predicted"/>
<dbReference type="Proteomes" id="UP001594288">
    <property type="component" value="Unassembled WGS sequence"/>
</dbReference>
<protein>
    <submittedName>
        <fullName evidence="2">Uncharacterized protein</fullName>
    </submittedName>
</protein>
<reference evidence="2 3" key="1">
    <citation type="submission" date="2024-09" db="EMBL/GenBank/DDBJ databases">
        <authorList>
            <person name="D'Angelo T."/>
        </authorList>
    </citation>
    <scope>NUCLEOTIDE SEQUENCE [LARGE SCALE GENOMIC DNA]</scope>
    <source>
        <strain evidence="2">SAG AM-311-F02</strain>
    </source>
</reference>
<evidence type="ECO:0000313" key="2">
    <source>
        <dbReference type="EMBL" id="MFC1800416.1"/>
    </source>
</evidence>